<dbReference type="InterPro" id="IPR051710">
    <property type="entry name" value="Phosphatase_SH3-domain"/>
</dbReference>
<dbReference type="InterPro" id="IPR029033">
    <property type="entry name" value="His_PPase_superfam"/>
</dbReference>
<dbReference type="InterPro" id="IPR013078">
    <property type="entry name" value="His_Pase_superF_clade-1"/>
</dbReference>
<organism evidence="1 2">
    <name type="scientific">Trichuris muris</name>
    <name type="common">Mouse whipworm</name>
    <dbReference type="NCBI Taxonomy" id="70415"/>
    <lineage>
        <taxon>Eukaryota</taxon>
        <taxon>Metazoa</taxon>
        <taxon>Ecdysozoa</taxon>
        <taxon>Nematoda</taxon>
        <taxon>Enoplea</taxon>
        <taxon>Dorylaimia</taxon>
        <taxon>Trichinellida</taxon>
        <taxon>Trichuridae</taxon>
        <taxon>Trichuris</taxon>
    </lineage>
</organism>
<dbReference type="AlphaFoldDB" id="A0A5S6Q9V8"/>
<reference evidence="2" key="1">
    <citation type="submission" date="2019-12" db="UniProtKB">
        <authorList>
            <consortium name="WormBaseParasite"/>
        </authorList>
    </citation>
    <scope>IDENTIFICATION</scope>
</reference>
<dbReference type="STRING" id="70415.A0A5S6Q9V8"/>
<sequence length="299" mass="34284">MVSQLVVIRAAEACDRPIEGLPWLSLYWLDGLMKRVRWPTHINLLGRMRTFQIRRPHPAIDGSLPARLPSFKNSLQEFAYDPPLTIYGKLMCKLASEYLQQTKGNFGARLGGAAYSSPCLCCIQTLDVLLTNLGDHDTKIRVEPGLADFVDHHGYERVPNFYTTEHFALLKITRVDKSYQPIFQLSAWRSSETRANFSDRQRKVVESLFDSHKGEILLMVTQGANLVAISYTMRRMQMDSDLTMTMLKRLPKLSCCTMEKEGGVFKLVKPLLLPLRCPRSGYLQWNEWDDTISHPEEEE</sequence>
<dbReference type="GO" id="GO:0016791">
    <property type="term" value="F:phosphatase activity"/>
    <property type="evidence" value="ECO:0007669"/>
    <property type="project" value="UniProtKB-ARBA"/>
</dbReference>
<dbReference type="PANTHER" id="PTHR16469">
    <property type="entry name" value="UBIQUITIN-ASSOCIATED AND SH3 DOMAIN-CONTAINING BA-RELATED"/>
    <property type="match status" value="1"/>
</dbReference>
<dbReference type="Pfam" id="PF00300">
    <property type="entry name" value="His_Phos_1"/>
    <property type="match status" value="1"/>
</dbReference>
<keyword evidence="1" id="KW-1185">Reference proteome</keyword>
<dbReference type="Proteomes" id="UP000046395">
    <property type="component" value="Unassembled WGS sequence"/>
</dbReference>
<dbReference type="WBParaSite" id="TMUE_1000003742.1">
    <property type="protein sequence ID" value="TMUE_1000003742.1"/>
    <property type="gene ID" value="WBGene00290794"/>
</dbReference>
<proteinExistence type="predicted"/>
<name>A0A5S6Q9V8_TRIMR</name>
<evidence type="ECO:0000313" key="2">
    <source>
        <dbReference type="WBParaSite" id="TMUE_1000003742.1"/>
    </source>
</evidence>
<accession>A0A5S6Q9V8</accession>
<evidence type="ECO:0000313" key="1">
    <source>
        <dbReference type="Proteomes" id="UP000046395"/>
    </source>
</evidence>
<dbReference type="Gene3D" id="3.40.50.1240">
    <property type="entry name" value="Phosphoglycerate mutase-like"/>
    <property type="match status" value="1"/>
</dbReference>
<dbReference type="SUPFAM" id="SSF53254">
    <property type="entry name" value="Phosphoglycerate mutase-like"/>
    <property type="match status" value="1"/>
</dbReference>
<protein>
    <submittedName>
        <fullName evidence="2">Uncharacterized protein</fullName>
    </submittedName>
</protein>
<dbReference type="PANTHER" id="PTHR16469:SF27">
    <property type="entry name" value="UBIQUITIN-ASSOCIATED AND SH3 DOMAIN-CONTAINING BA-RELATED"/>
    <property type="match status" value="1"/>
</dbReference>